<dbReference type="EMBL" id="CP036265">
    <property type="protein sequence ID" value="QDT17882.1"/>
    <property type="molecule type" value="Genomic_DNA"/>
</dbReference>
<dbReference type="GO" id="GO:0046872">
    <property type="term" value="F:metal ion binding"/>
    <property type="evidence" value="ECO:0007669"/>
    <property type="project" value="UniProtKB-KW"/>
</dbReference>
<dbReference type="Gene3D" id="3.40.50.12160">
    <property type="entry name" value="Methylthiotransferase, N-terminal domain"/>
    <property type="match status" value="1"/>
</dbReference>
<keyword evidence="6" id="KW-0479">Metal-binding</keyword>
<evidence type="ECO:0000256" key="2">
    <source>
        <dbReference type="ARBA" id="ARBA00022485"/>
    </source>
</evidence>
<dbReference type="InterPro" id="IPR013848">
    <property type="entry name" value="Methylthiotransferase_N"/>
</dbReference>
<dbReference type="Pfam" id="PF00919">
    <property type="entry name" value="UPF0004"/>
    <property type="match status" value="1"/>
</dbReference>
<name>A0A517PET2_9PLAN</name>
<evidence type="ECO:0000259" key="10">
    <source>
        <dbReference type="PROSITE" id="PS51918"/>
    </source>
</evidence>
<dbReference type="InterPro" id="IPR007197">
    <property type="entry name" value="rSAM"/>
</dbReference>
<accession>A0A517PET2</accession>
<dbReference type="InterPro" id="IPR005839">
    <property type="entry name" value="Methylthiotransferase"/>
</dbReference>
<dbReference type="NCBIfam" id="TIGR01579">
    <property type="entry name" value="MiaB-like-C"/>
    <property type="match status" value="1"/>
</dbReference>
<dbReference type="EC" id="2.-.-.-" evidence="11"/>
<dbReference type="RefSeq" id="WP_242688044.1">
    <property type="nucleotide sequence ID" value="NZ_CP036265.1"/>
</dbReference>
<dbReference type="InterPro" id="IPR023404">
    <property type="entry name" value="rSAM_horseshoe"/>
</dbReference>
<sequence>MQLPVLTAAPSPAPAASAAATDGAAPTCRLVTLGCKVNQYETQLVRETLLANGYREAGDGEGADLCVVNTCTVTAAGDKKGRQLVRRLAKDNPNTRTVVMGCYATRDPQAVAKLPNVAEVVPDKRELPDVFDRLGLLNRPDGISAFDGRHRAFVKVQDGCILKCTYCIIPQVRPGLRTRPAASIVEEVKRLVANGYREVVLSGIHIGHYGVESTRGRSGKAPYRLWHLFRELDRIPGDWRMRLSSVEAAEIHDDFLKAAADCERLCPQFHPSMQSGSDTVLKRMRRRYRIGRFLEKLDRMRDVLGEVAFTTDVIVGFPGETEAEFEETLAACERAGYVKVHVFPFSARRGTPAATMPDQVPGDVKKERVARLGEFERGLAREVYRSRVGRPTEVLVERPVPDRPGWVRGTDRFFCPVDLPGDFAADESRLVHGMVEAESESGLTARRVDR</sequence>
<evidence type="ECO:0000256" key="5">
    <source>
        <dbReference type="ARBA" id="ARBA00022691"/>
    </source>
</evidence>
<dbReference type="AlphaFoldDB" id="A0A517PET2"/>
<evidence type="ECO:0000259" key="9">
    <source>
        <dbReference type="PROSITE" id="PS51449"/>
    </source>
</evidence>
<evidence type="ECO:0000256" key="6">
    <source>
        <dbReference type="ARBA" id="ARBA00022723"/>
    </source>
</evidence>
<dbReference type="SFLD" id="SFLDS00029">
    <property type="entry name" value="Radical_SAM"/>
    <property type="match status" value="1"/>
</dbReference>
<dbReference type="Pfam" id="PF04055">
    <property type="entry name" value="Radical_SAM"/>
    <property type="match status" value="1"/>
</dbReference>
<dbReference type="InterPro" id="IPR058240">
    <property type="entry name" value="rSAM_sf"/>
</dbReference>
<dbReference type="InterPro" id="IPR006638">
    <property type="entry name" value="Elp3/MiaA/NifB-like_rSAM"/>
</dbReference>
<keyword evidence="12" id="KW-1185">Reference proteome</keyword>
<keyword evidence="2" id="KW-0004">4Fe-4S</keyword>
<feature type="domain" description="MTTase N-terminal" evidence="9">
    <location>
        <begin position="26"/>
        <end position="136"/>
    </location>
</feature>
<evidence type="ECO:0000256" key="3">
    <source>
        <dbReference type="ARBA" id="ARBA00022490"/>
    </source>
</evidence>
<evidence type="ECO:0000313" key="11">
    <source>
        <dbReference type="EMBL" id="QDT17882.1"/>
    </source>
</evidence>
<dbReference type="SFLD" id="SFLDG01061">
    <property type="entry name" value="methylthiotransferase"/>
    <property type="match status" value="1"/>
</dbReference>
<dbReference type="InterPro" id="IPR038135">
    <property type="entry name" value="Methylthiotransferase_N_sf"/>
</dbReference>
<keyword evidence="3" id="KW-0963">Cytoplasm</keyword>
<organism evidence="11 12">
    <name type="scientific">Alienimonas californiensis</name>
    <dbReference type="NCBI Taxonomy" id="2527989"/>
    <lineage>
        <taxon>Bacteria</taxon>
        <taxon>Pseudomonadati</taxon>
        <taxon>Planctomycetota</taxon>
        <taxon>Planctomycetia</taxon>
        <taxon>Planctomycetales</taxon>
        <taxon>Planctomycetaceae</taxon>
        <taxon>Alienimonas</taxon>
    </lineage>
</organism>
<dbReference type="GO" id="GO:0035597">
    <property type="term" value="F:tRNA-2-methylthio-N(6)-dimethylallyladenosine(37) synthase activity"/>
    <property type="evidence" value="ECO:0007669"/>
    <property type="project" value="TreeGrafter"/>
</dbReference>
<dbReference type="PANTHER" id="PTHR43020:SF2">
    <property type="entry name" value="MITOCHONDRIAL TRNA METHYLTHIOTRANSFERASE CDK5RAP1"/>
    <property type="match status" value="1"/>
</dbReference>
<dbReference type="SUPFAM" id="SSF102114">
    <property type="entry name" value="Radical SAM enzymes"/>
    <property type="match status" value="1"/>
</dbReference>
<dbReference type="Proteomes" id="UP000318741">
    <property type="component" value="Chromosome"/>
</dbReference>
<reference evidence="11 12" key="1">
    <citation type="submission" date="2019-02" db="EMBL/GenBank/DDBJ databases">
        <title>Deep-cultivation of Planctomycetes and their phenomic and genomic characterization uncovers novel biology.</title>
        <authorList>
            <person name="Wiegand S."/>
            <person name="Jogler M."/>
            <person name="Boedeker C."/>
            <person name="Pinto D."/>
            <person name="Vollmers J."/>
            <person name="Rivas-Marin E."/>
            <person name="Kohn T."/>
            <person name="Peeters S.H."/>
            <person name="Heuer A."/>
            <person name="Rast P."/>
            <person name="Oberbeckmann S."/>
            <person name="Bunk B."/>
            <person name="Jeske O."/>
            <person name="Meyerdierks A."/>
            <person name="Storesund J.E."/>
            <person name="Kallscheuer N."/>
            <person name="Luecker S."/>
            <person name="Lage O.M."/>
            <person name="Pohl T."/>
            <person name="Merkel B.J."/>
            <person name="Hornburger P."/>
            <person name="Mueller R.-W."/>
            <person name="Bruemmer F."/>
            <person name="Labrenz M."/>
            <person name="Spormann A.M."/>
            <person name="Op den Camp H."/>
            <person name="Overmann J."/>
            <person name="Amann R."/>
            <person name="Jetten M.S.M."/>
            <person name="Mascher T."/>
            <person name="Medema M.H."/>
            <person name="Devos D.P."/>
            <person name="Kaster A.-K."/>
            <person name="Ovreas L."/>
            <person name="Rohde M."/>
            <person name="Galperin M.Y."/>
            <person name="Jogler C."/>
        </authorList>
    </citation>
    <scope>NUCLEOTIDE SEQUENCE [LARGE SCALE GENOMIC DNA]</scope>
    <source>
        <strain evidence="11 12">CA12</strain>
    </source>
</reference>
<dbReference type="GO" id="GO:0051539">
    <property type="term" value="F:4 iron, 4 sulfur cluster binding"/>
    <property type="evidence" value="ECO:0007669"/>
    <property type="project" value="UniProtKB-KW"/>
</dbReference>
<dbReference type="CDD" id="cd01335">
    <property type="entry name" value="Radical_SAM"/>
    <property type="match status" value="1"/>
</dbReference>
<gene>
    <name evidence="11" type="primary">mtaB</name>
    <name evidence="11" type="ORF">CA12_40180</name>
</gene>
<dbReference type="InterPro" id="IPR006467">
    <property type="entry name" value="MiaB-like_bact"/>
</dbReference>
<evidence type="ECO:0000313" key="12">
    <source>
        <dbReference type="Proteomes" id="UP000318741"/>
    </source>
</evidence>
<keyword evidence="4 11" id="KW-0808">Transferase</keyword>
<protein>
    <submittedName>
        <fullName evidence="11">Threonylcarbamoyladenosine tRNA methylthiotransferase MtaB</fullName>
        <ecNumber evidence="11">2.-.-.-</ecNumber>
    </submittedName>
</protein>
<evidence type="ECO:0000256" key="7">
    <source>
        <dbReference type="ARBA" id="ARBA00023004"/>
    </source>
</evidence>
<keyword evidence="8" id="KW-0411">Iron-sulfur</keyword>
<keyword evidence="7" id="KW-0408">Iron</keyword>
<feature type="domain" description="Radical SAM core" evidence="10">
    <location>
        <begin position="146"/>
        <end position="382"/>
    </location>
</feature>
<dbReference type="GO" id="GO:0005829">
    <property type="term" value="C:cytosol"/>
    <property type="evidence" value="ECO:0007669"/>
    <property type="project" value="TreeGrafter"/>
</dbReference>
<dbReference type="FunFam" id="3.80.30.20:FF:000001">
    <property type="entry name" value="tRNA-2-methylthio-N(6)-dimethylallyladenosine synthase 2"/>
    <property type="match status" value="1"/>
</dbReference>
<evidence type="ECO:0000256" key="4">
    <source>
        <dbReference type="ARBA" id="ARBA00022679"/>
    </source>
</evidence>
<dbReference type="SMART" id="SM00729">
    <property type="entry name" value="Elp3"/>
    <property type="match status" value="1"/>
</dbReference>
<dbReference type="PROSITE" id="PS51449">
    <property type="entry name" value="MTTASE_N"/>
    <property type="match status" value="1"/>
</dbReference>
<dbReference type="Gene3D" id="3.80.30.20">
    <property type="entry name" value="tm_1862 like domain"/>
    <property type="match status" value="1"/>
</dbReference>
<dbReference type="PROSITE" id="PS51918">
    <property type="entry name" value="RADICAL_SAM"/>
    <property type="match status" value="1"/>
</dbReference>
<comment type="cofactor">
    <cofactor evidence="1">
        <name>[4Fe-4S] cluster</name>
        <dbReference type="ChEBI" id="CHEBI:49883"/>
    </cofactor>
</comment>
<keyword evidence="5" id="KW-0949">S-adenosyl-L-methionine</keyword>
<dbReference type="NCBIfam" id="TIGR00089">
    <property type="entry name" value="MiaB/RimO family radical SAM methylthiotransferase"/>
    <property type="match status" value="1"/>
</dbReference>
<proteinExistence type="predicted"/>
<dbReference type="KEGG" id="acaf:CA12_40180"/>
<evidence type="ECO:0000256" key="8">
    <source>
        <dbReference type="ARBA" id="ARBA00023014"/>
    </source>
</evidence>
<dbReference type="PANTHER" id="PTHR43020">
    <property type="entry name" value="CDK5 REGULATORY SUBUNIT-ASSOCIATED PROTEIN 1"/>
    <property type="match status" value="1"/>
</dbReference>
<evidence type="ECO:0000256" key="1">
    <source>
        <dbReference type="ARBA" id="ARBA00001966"/>
    </source>
</evidence>
<dbReference type="SFLD" id="SFLDG01082">
    <property type="entry name" value="B12-binding_domain_containing"/>
    <property type="match status" value="1"/>
</dbReference>